<dbReference type="InterPro" id="IPR001910">
    <property type="entry name" value="Inosine/uridine_hydrolase_dom"/>
</dbReference>
<dbReference type="EMBL" id="JNSK01000018">
    <property type="protein sequence ID" value="KGA18902.1"/>
    <property type="molecule type" value="Genomic_DNA"/>
</dbReference>
<evidence type="ECO:0000256" key="2">
    <source>
        <dbReference type="ARBA" id="ARBA00023295"/>
    </source>
</evidence>
<comment type="caution">
    <text evidence="4">The sequence shown here is derived from an EMBL/GenBank/DDBJ whole genome shotgun (WGS) entry which is preliminary data.</text>
</comment>
<dbReference type="Pfam" id="PF01156">
    <property type="entry name" value="IU_nuc_hydro"/>
    <property type="match status" value="1"/>
</dbReference>
<proteinExistence type="predicted"/>
<dbReference type="GO" id="GO:0008477">
    <property type="term" value="F:purine nucleosidase activity"/>
    <property type="evidence" value="ECO:0007669"/>
    <property type="project" value="TreeGrafter"/>
</dbReference>
<sequence>MKQTPIVLDCDPGHDDALAMILAAHNPAINLLAITTVSGNGIIAKVTQNALSICALAKINVPVAEGAGNAILGYIEAATDIHGETALDGAPLPAPAFELEKISGVDLIAKVVREHPEKVTLVATGPLTNIALFLKLYPELRSNVAEIVFMGGSASRGNRTPYAEFNIWMDPEAADVVMKSGLPLTMCGLDVTHQALVTKPIFAKLEAMGTDLSRTVIGLLKFFASTYNDVFEMPDPPLHDPVAIALLIDRSVVKTRRSNVEIELNGKFTRGATVVDIYNRSGSAANVDVALELDFDKFWSMMLSAIEKAAKA</sequence>
<dbReference type="GO" id="GO:0006152">
    <property type="term" value="P:purine nucleoside catabolic process"/>
    <property type="evidence" value="ECO:0007669"/>
    <property type="project" value="TreeGrafter"/>
</dbReference>
<dbReference type="Gene3D" id="3.90.245.10">
    <property type="entry name" value="Ribonucleoside hydrolase-like"/>
    <property type="match status" value="1"/>
</dbReference>
<evidence type="ECO:0000259" key="3">
    <source>
        <dbReference type="Pfam" id="PF01156"/>
    </source>
</evidence>
<gene>
    <name evidence="4" type="ORF">GM50_7050</name>
</gene>
<name>A0A094Q689_9ZZZZ</name>
<accession>A0A094Q689</accession>
<dbReference type="SUPFAM" id="SSF53590">
    <property type="entry name" value="Nucleoside hydrolase"/>
    <property type="match status" value="1"/>
</dbReference>
<evidence type="ECO:0000256" key="1">
    <source>
        <dbReference type="ARBA" id="ARBA00022801"/>
    </source>
</evidence>
<dbReference type="InterPro" id="IPR023186">
    <property type="entry name" value="IUNH"/>
</dbReference>
<dbReference type="InterPro" id="IPR036452">
    <property type="entry name" value="Ribo_hydro-like"/>
</dbReference>
<dbReference type="GO" id="GO:0005829">
    <property type="term" value="C:cytosol"/>
    <property type="evidence" value="ECO:0007669"/>
    <property type="project" value="TreeGrafter"/>
</dbReference>
<dbReference type="PANTHER" id="PTHR12304">
    <property type="entry name" value="INOSINE-URIDINE PREFERRING NUCLEOSIDE HYDROLASE"/>
    <property type="match status" value="1"/>
</dbReference>
<keyword evidence="2" id="KW-0326">Glycosidase</keyword>
<dbReference type="CDD" id="cd02651">
    <property type="entry name" value="nuc_hydro_IU_UC_XIUA"/>
    <property type="match status" value="1"/>
</dbReference>
<dbReference type="AlphaFoldDB" id="A0A094Q689"/>
<organism evidence="4">
    <name type="scientific">freshwater metagenome</name>
    <dbReference type="NCBI Taxonomy" id="449393"/>
    <lineage>
        <taxon>unclassified sequences</taxon>
        <taxon>metagenomes</taxon>
        <taxon>ecological metagenomes</taxon>
    </lineage>
</organism>
<keyword evidence="1" id="KW-0378">Hydrolase</keyword>
<dbReference type="PANTHER" id="PTHR12304:SF4">
    <property type="entry name" value="URIDINE NUCLEOSIDASE"/>
    <property type="match status" value="1"/>
</dbReference>
<feature type="domain" description="Inosine/uridine-preferring nucleoside hydrolase" evidence="3">
    <location>
        <begin position="6"/>
        <end position="299"/>
    </location>
</feature>
<evidence type="ECO:0000313" key="4">
    <source>
        <dbReference type="EMBL" id="KGA18902.1"/>
    </source>
</evidence>
<protein>
    <recommendedName>
        <fullName evidence="3">Inosine/uridine-preferring nucleoside hydrolase domain-containing protein</fullName>
    </recommendedName>
</protein>
<reference evidence="4" key="1">
    <citation type="submission" date="2014-05" db="EMBL/GenBank/DDBJ databases">
        <title>Key roles for freshwater Actinobacteria revealed by deep metagenomic sequencing.</title>
        <authorList>
            <person name="Ghai R."/>
            <person name="Mizuno C.M."/>
            <person name="Picazo A."/>
            <person name="Camacho A."/>
            <person name="Rodriguez-Valera F."/>
        </authorList>
    </citation>
    <scope>NUCLEOTIDE SEQUENCE</scope>
</reference>